<dbReference type="RefSeq" id="WP_027093252.1">
    <property type="nucleotide sequence ID" value="NZ_BJCS01000020.1"/>
</dbReference>
<name>A0A0U2WBM3_9BACL</name>
<reference evidence="2" key="1">
    <citation type="submission" date="2015-12" db="EMBL/GenBank/DDBJ databases">
        <title>Complete genome sequences of two moderately thermophilic Paenibacillus species.</title>
        <authorList>
            <person name="Butler R.III."/>
            <person name="Wang J."/>
            <person name="Stark B.C."/>
            <person name="Pombert J.-F."/>
        </authorList>
    </citation>
    <scope>NUCLEOTIDE SEQUENCE [LARGE SCALE GENOMIC DNA]</scope>
    <source>
        <strain evidence="2">32O-Y</strain>
    </source>
</reference>
<dbReference type="Gene3D" id="3.40.50.150">
    <property type="entry name" value="Vaccinia Virus protein VP39"/>
    <property type="match status" value="1"/>
</dbReference>
<keyword evidence="2" id="KW-1185">Reference proteome</keyword>
<dbReference type="SUPFAM" id="SSF53335">
    <property type="entry name" value="S-adenosyl-L-methionine-dependent methyltransferases"/>
    <property type="match status" value="1"/>
</dbReference>
<evidence type="ECO:0000313" key="1">
    <source>
        <dbReference type="EMBL" id="ALS23774.1"/>
    </source>
</evidence>
<accession>A0A0U2WBM3</accession>
<sequence>MAYGEEAKIGQWSLDKLAFLERYLPAYLRATKSALHKYYIDGFAGRGEWVNKRTGQKVAGSAAIALQYAQQFTHLFFVEFDEERAEHLRELIRIHNASHKATVFVGDCNLLLSEVVKRIHPSAPSFVFLDPSSDQLQWKTIEMLSNWKTELFILFPLNMTLIRYLPKNGKITEWARVRLNSVFGTAEWEHLFQNTPRSRLKSELLTLYTNRLRSLGYEHVNISDVFKSDSGQKLYYMIWVGKHPVGKKIMDKVFERQSDQLTLF</sequence>
<dbReference type="PATRIC" id="fig|162209.4.peg.3652"/>
<dbReference type="KEGG" id="pnp:IJ22_34130"/>
<organism evidence="1 2">
    <name type="scientific">Paenibacillus naphthalenovorans</name>
    <dbReference type="NCBI Taxonomy" id="162209"/>
    <lineage>
        <taxon>Bacteria</taxon>
        <taxon>Bacillati</taxon>
        <taxon>Bacillota</taxon>
        <taxon>Bacilli</taxon>
        <taxon>Bacillales</taxon>
        <taxon>Paenibacillaceae</taxon>
        <taxon>Paenibacillus</taxon>
    </lineage>
</organism>
<dbReference type="STRING" id="162209.IJ22_34130"/>
<dbReference type="InterPro" id="IPR029063">
    <property type="entry name" value="SAM-dependent_MTases_sf"/>
</dbReference>
<proteinExistence type="predicted"/>
<gene>
    <name evidence="1" type="ORF">IJ22_34130</name>
</gene>
<dbReference type="NCBIfam" id="TIGR04474">
    <property type="entry name" value="tcm_partner"/>
    <property type="match status" value="1"/>
</dbReference>
<dbReference type="EMBL" id="CP013652">
    <property type="protein sequence ID" value="ALS23774.1"/>
    <property type="molecule type" value="Genomic_DNA"/>
</dbReference>
<dbReference type="Proteomes" id="UP000061660">
    <property type="component" value="Chromosome"/>
</dbReference>
<dbReference type="AlphaFoldDB" id="A0A0U2WBM3"/>
<dbReference type="InterPro" id="IPR031009">
    <property type="entry name" value="Tcm_partner"/>
</dbReference>
<evidence type="ECO:0000313" key="2">
    <source>
        <dbReference type="Proteomes" id="UP000061660"/>
    </source>
</evidence>
<reference evidence="1 2" key="2">
    <citation type="journal article" date="2016" name="Genome Announc.">
        <title>Complete Genome Sequences of Two Interactive Moderate Thermophiles, Paenibacillus napthalenovorans 32O-Y and Paenibacillus sp. 32O-W.</title>
        <authorList>
            <person name="Butler R.R.III."/>
            <person name="Wang J."/>
            <person name="Stark B.C."/>
            <person name="Pombert J.F."/>
        </authorList>
    </citation>
    <scope>NUCLEOTIDE SEQUENCE [LARGE SCALE GENOMIC DNA]</scope>
    <source>
        <strain evidence="1 2">32O-Y</strain>
    </source>
</reference>
<protein>
    <submittedName>
        <fullName evidence="1">Three-Cys-motif partner protein</fullName>
    </submittedName>
</protein>
<dbReference type="OrthoDB" id="275124at2"/>